<sequence length="333" mass="38343">MLHLTSLPGDYGIGEIGNEAEKFIDCLKKMGQSLWQILPLGYPGNTHSPYDLLSSFAGNPLLISLDLLVKDGYLKKGSLPVHMVQENHQINFDSLIPYKMDILNCAAETFLNCASGKVKMLYQKFCKENDYWLDDYSLFLTLKVLHNGKSWNHWNDSLKKREHTALNKINDEYFSEIEKIKIIQFLFHSQWEKLKRYANVSGIRIIGDLPLYVTYDSAEVWANPELFSLNSNGDMTFVSGVPPCFFSKTGQLWGHPIYRWKAHENSHYKWWKSRLKKLYKMVDIIRIDHFNGIAKYWKVPAGSSSALNGEWAEGPGENLFEEIFNCLGENAII</sequence>
<keyword evidence="4" id="KW-0328">Glycosyltransferase</keyword>
<evidence type="ECO:0000256" key="7">
    <source>
        <dbReference type="ARBA" id="ARBA00031423"/>
    </source>
</evidence>
<keyword evidence="5" id="KW-0808">Transferase</keyword>
<dbReference type="Gene3D" id="3.20.20.80">
    <property type="entry name" value="Glycosidases"/>
    <property type="match status" value="1"/>
</dbReference>
<evidence type="ECO:0000256" key="2">
    <source>
        <dbReference type="ARBA" id="ARBA00005684"/>
    </source>
</evidence>
<dbReference type="Pfam" id="PF02446">
    <property type="entry name" value="Glyco_hydro_77"/>
    <property type="match status" value="1"/>
</dbReference>
<evidence type="ECO:0000256" key="8">
    <source>
        <dbReference type="ARBA" id="ARBA00031501"/>
    </source>
</evidence>
<evidence type="ECO:0000256" key="1">
    <source>
        <dbReference type="ARBA" id="ARBA00000439"/>
    </source>
</evidence>
<dbReference type="InterPro" id="IPR017853">
    <property type="entry name" value="GH"/>
</dbReference>
<organism evidence="9">
    <name type="scientific">marine metagenome</name>
    <dbReference type="NCBI Taxonomy" id="408172"/>
    <lineage>
        <taxon>unclassified sequences</taxon>
        <taxon>metagenomes</taxon>
        <taxon>ecological metagenomes</taxon>
    </lineage>
</organism>
<feature type="non-terminal residue" evidence="9">
    <location>
        <position position="333"/>
    </location>
</feature>
<reference evidence="9" key="1">
    <citation type="submission" date="2018-05" db="EMBL/GenBank/DDBJ databases">
        <authorList>
            <person name="Lanie J.A."/>
            <person name="Ng W.-L."/>
            <person name="Kazmierczak K.M."/>
            <person name="Andrzejewski T.M."/>
            <person name="Davidsen T.M."/>
            <person name="Wayne K.J."/>
            <person name="Tettelin H."/>
            <person name="Glass J.I."/>
            <person name="Rusch D."/>
            <person name="Podicherti R."/>
            <person name="Tsui H.-C.T."/>
            <person name="Winkler M.E."/>
        </authorList>
    </citation>
    <scope>NUCLEOTIDE SEQUENCE</scope>
</reference>
<evidence type="ECO:0000313" key="9">
    <source>
        <dbReference type="EMBL" id="SVB38900.1"/>
    </source>
</evidence>
<dbReference type="GO" id="GO:0004134">
    <property type="term" value="F:4-alpha-glucanotransferase activity"/>
    <property type="evidence" value="ECO:0007669"/>
    <property type="project" value="UniProtKB-EC"/>
</dbReference>
<dbReference type="AlphaFoldDB" id="A0A382DKA3"/>
<keyword evidence="6" id="KW-0119">Carbohydrate metabolism</keyword>
<dbReference type="PANTHER" id="PTHR32438">
    <property type="entry name" value="4-ALPHA-GLUCANOTRANSFERASE DPE1, CHLOROPLASTIC/AMYLOPLASTIC"/>
    <property type="match status" value="1"/>
</dbReference>
<comment type="catalytic activity">
    <reaction evidence="1">
        <text>Transfers a segment of a (1-&gt;4)-alpha-D-glucan to a new position in an acceptor, which may be glucose or a (1-&gt;4)-alpha-D-glucan.</text>
        <dbReference type="EC" id="2.4.1.25"/>
    </reaction>
</comment>
<dbReference type="EC" id="2.4.1.25" evidence="3"/>
<evidence type="ECO:0000256" key="6">
    <source>
        <dbReference type="ARBA" id="ARBA00023277"/>
    </source>
</evidence>
<proteinExistence type="inferred from homology"/>
<accession>A0A382DKA3</accession>
<dbReference type="InterPro" id="IPR003385">
    <property type="entry name" value="Glyco_hydro_77"/>
</dbReference>
<dbReference type="GO" id="GO:0005975">
    <property type="term" value="P:carbohydrate metabolic process"/>
    <property type="evidence" value="ECO:0007669"/>
    <property type="project" value="InterPro"/>
</dbReference>
<dbReference type="NCBIfam" id="TIGR00217">
    <property type="entry name" value="malQ"/>
    <property type="match status" value="1"/>
</dbReference>
<evidence type="ECO:0000256" key="5">
    <source>
        <dbReference type="ARBA" id="ARBA00022679"/>
    </source>
</evidence>
<dbReference type="EMBL" id="UINC01039839">
    <property type="protein sequence ID" value="SVB38900.1"/>
    <property type="molecule type" value="Genomic_DNA"/>
</dbReference>
<dbReference type="PANTHER" id="PTHR32438:SF5">
    <property type="entry name" value="4-ALPHA-GLUCANOTRANSFERASE DPE1, CHLOROPLASTIC_AMYLOPLASTIC"/>
    <property type="match status" value="1"/>
</dbReference>
<dbReference type="SUPFAM" id="SSF51445">
    <property type="entry name" value="(Trans)glycosidases"/>
    <property type="match status" value="1"/>
</dbReference>
<gene>
    <name evidence="9" type="ORF">METZ01_LOCUS191754</name>
</gene>
<comment type="similarity">
    <text evidence="2">Belongs to the disproportionating enzyme family.</text>
</comment>
<evidence type="ECO:0000256" key="4">
    <source>
        <dbReference type="ARBA" id="ARBA00022676"/>
    </source>
</evidence>
<evidence type="ECO:0000256" key="3">
    <source>
        <dbReference type="ARBA" id="ARBA00012560"/>
    </source>
</evidence>
<name>A0A382DKA3_9ZZZZ</name>
<protein>
    <recommendedName>
        <fullName evidence="3">4-alpha-glucanotransferase</fullName>
        <ecNumber evidence="3">2.4.1.25</ecNumber>
    </recommendedName>
    <alternativeName>
        <fullName evidence="7">Amylomaltase</fullName>
    </alternativeName>
    <alternativeName>
        <fullName evidence="8">Disproportionating enzyme</fullName>
    </alternativeName>
</protein>